<dbReference type="AlphaFoldDB" id="A0A8J2ZI62"/>
<reference evidence="2" key="2">
    <citation type="submission" date="2020-09" db="EMBL/GenBank/DDBJ databases">
        <authorList>
            <person name="Sun Q."/>
            <person name="Zhou Y."/>
        </authorList>
    </citation>
    <scope>NUCLEOTIDE SEQUENCE</scope>
    <source>
        <strain evidence="2">CGMCC 1.15762</strain>
    </source>
</reference>
<feature type="transmembrane region" description="Helical" evidence="1">
    <location>
        <begin position="248"/>
        <end position="268"/>
    </location>
</feature>
<feature type="transmembrane region" description="Helical" evidence="1">
    <location>
        <begin position="274"/>
        <end position="290"/>
    </location>
</feature>
<proteinExistence type="predicted"/>
<feature type="transmembrane region" description="Helical" evidence="1">
    <location>
        <begin position="336"/>
        <end position="355"/>
    </location>
</feature>
<protein>
    <submittedName>
        <fullName evidence="2">Uncharacterized protein</fullName>
    </submittedName>
</protein>
<evidence type="ECO:0000313" key="2">
    <source>
        <dbReference type="EMBL" id="GGG67135.1"/>
    </source>
</evidence>
<dbReference type="Proteomes" id="UP000617145">
    <property type="component" value="Unassembled WGS sequence"/>
</dbReference>
<keyword evidence="3" id="KW-1185">Reference proteome</keyword>
<dbReference type="RefSeq" id="WP_188789375.1">
    <property type="nucleotide sequence ID" value="NZ_BMJV01000002.1"/>
</dbReference>
<feature type="transmembrane region" description="Helical" evidence="1">
    <location>
        <begin position="61"/>
        <end position="83"/>
    </location>
</feature>
<dbReference type="EMBL" id="BMJV01000002">
    <property type="protein sequence ID" value="GGG67135.1"/>
    <property type="molecule type" value="Genomic_DNA"/>
</dbReference>
<feature type="transmembrane region" description="Helical" evidence="1">
    <location>
        <begin position="173"/>
        <end position="196"/>
    </location>
</feature>
<sequence>MLICLVAILIASAGNLSDPMVRYDDFPALFAEPEGFWGKTLSEGRWLNYAWHLRGIVTPSWLNFAAFQACWAVLCAATAALAFPGTDRRWFAGVAALTMLVSPPTMLIAPWFNTLMPGLAVVTLYAVLALYLPQRSIWLLLPPFTVAGLMAYTTLPIILLITCILATPKRSLLNLAGLAGLFVASIGLSLLCIYALNWQAHGVFGVVADMSRAPEPARGLAGLLANLDRAGQTFSSFLLRTSYEFRPLVWFHVAMLGGSIIVMARHGRDSRLEMLYLVTALAIGLALGVAPSLKYGIYIAARAFIFAWLIYAILIVRAAEILSTTPTLAGRLARNAVLLITLSYLVQLGFQWSLFRGWQAETRAIAQQIGAGPEPVFVIGDIMTYPGAEGAGIQHPLGLSGRLRQLTGRPVVLCDIAPQACEAEGLGNVPQPRPGAMQVVQHGRHPVVLIPLTPTQ</sequence>
<feature type="transmembrane region" description="Helical" evidence="1">
    <location>
        <begin position="115"/>
        <end position="132"/>
    </location>
</feature>
<name>A0A8J2ZI62_9RHOB</name>
<gene>
    <name evidence="2" type="ORF">GCM10011415_12550</name>
</gene>
<feature type="transmembrane region" description="Helical" evidence="1">
    <location>
        <begin position="297"/>
        <end position="316"/>
    </location>
</feature>
<comment type="caution">
    <text evidence="2">The sequence shown here is derived from an EMBL/GenBank/DDBJ whole genome shotgun (WGS) entry which is preliminary data.</text>
</comment>
<feature type="transmembrane region" description="Helical" evidence="1">
    <location>
        <begin position="144"/>
        <end position="167"/>
    </location>
</feature>
<keyword evidence="1" id="KW-0812">Transmembrane</keyword>
<organism evidence="2 3">
    <name type="scientific">Salipiger pallidus</name>
    <dbReference type="NCBI Taxonomy" id="1775170"/>
    <lineage>
        <taxon>Bacteria</taxon>
        <taxon>Pseudomonadati</taxon>
        <taxon>Pseudomonadota</taxon>
        <taxon>Alphaproteobacteria</taxon>
        <taxon>Rhodobacterales</taxon>
        <taxon>Roseobacteraceae</taxon>
        <taxon>Salipiger</taxon>
    </lineage>
</organism>
<evidence type="ECO:0000256" key="1">
    <source>
        <dbReference type="SAM" id="Phobius"/>
    </source>
</evidence>
<keyword evidence="1" id="KW-1133">Transmembrane helix</keyword>
<accession>A0A8J2ZI62</accession>
<reference evidence="2" key="1">
    <citation type="journal article" date="2014" name="Int. J. Syst. Evol. Microbiol.">
        <title>Complete genome sequence of Corynebacterium casei LMG S-19264T (=DSM 44701T), isolated from a smear-ripened cheese.</title>
        <authorList>
            <consortium name="US DOE Joint Genome Institute (JGI-PGF)"/>
            <person name="Walter F."/>
            <person name="Albersmeier A."/>
            <person name="Kalinowski J."/>
            <person name="Ruckert C."/>
        </authorList>
    </citation>
    <scope>NUCLEOTIDE SEQUENCE</scope>
    <source>
        <strain evidence="2">CGMCC 1.15762</strain>
    </source>
</reference>
<keyword evidence="1" id="KW-0472">Membrane</keyword>
<evidence type="ECO:0000313" key="3">
    <source>
        <dbReference type="Proteomes" id="UP000617145"/>
    </source>
</evidence>